<feature type="domain" description="EF-hand" evidence="3">
    <location>
        <begin position="5"/>
        <end position="40"/>
    </location>
</feature>
<dbReference type="InterPro" id="IPR028846">
    <property type="entry name" value="Recoverin"/>
</dbReference>
<dbReference type="PROSITE" id="PS00018">
    <property type="entry name" value="EF_HAND_1"/>
    <property type="match status" value="2"/>
</dbReference>
<sequence length="179" mass="19714">MSADILTRKYEKAFQLYDADGSGYVDESDVKRMQDQLVAAFGASGTPKEPAVREGIDEFWSALTSAMDRNLDDRLSREEWVSGLGQLSQDAASFDAVFAPVVDAVFTLMDTDDSGFVTDDEFRRFQAGLGNADQADAALTKIDRDGDGVISREEFLADIRAFLTSDDPDNTNNWFLGQV</sequence>
<name>A0A1H0BXL5_ALLAB</name>
<proteinExistence type="predicted"/>
<evidence type="ECO:0000259" key="3">
    <source>
        <dbReference type="PROSITE" id="PS50222"/>
    </source>
</evidence>
<reference evidence="4 5" key="1">
    <citation type="submission" date="2016-10" db="EMBL/GenBank/DDBJ databases">
        <authorList>
            <person name="de Groot N.N."/>
        </authorList>
    </citation>
    <scope>NUCLEOTIDE SEQUENCE [LARGE SCALE GENOMIC DNA]</scope>
    <source>
        <strain evidence="4 5">DSM 44149</strain>
    </source>
</reference>
<dbReference type="RefSeq" id="WP_030426559.1">
    <property type="nucleotide sequence ID" value="NZ_JOEF01000001.1"/>
</dbReference>
<keyword evidence="5" id="KW-1185">Reference proteome</keyword>
<dbReference type="AlphaFoldDB" id="A0A1H0BXL5"/>
<dbReference type="STRING" id="211114.SAMN04489726_6903"/>
<dbReference type="OrthoDB" id="7356823at2"/>
<dbReference type="Proteomes" id="UP000183376">
    <property type="component" value="Chromosome I"/>
</dbReference>
<feature type="domain" description="EF-hand" evidence="3">
    <location>
        <begin position="130"/>
        <end position="165"/>
    </location>
</feature>
<evidence type="ECO:0000256" key="1">
    <source>
        <dbReference type="ARBA" id="ARBA00022723"/>
    </source>
</evidence>
<dbReference type="PROSITE" id="PS50222">
    <property type="entry name" value="EF_HAND_2"/>
    <property type="match status" value="2"/>
</dbReference>
<keyword evidence="1" id="KW-0479">Metal-binding</keyword>
<dbReference type="EMBL" id="LT629701">
    <property type="protein sequence ID" value="SDN50343.1"/>
    <property type="molecule type" value="Genomic_DNA"/>
</dbReference>
<dbReference type="Gene3D" id="1.10.238.10">
    <property type="entry name" value="EF-hand"/>
    <property type="match status" value="1"/>
</dbReference>
<accession>A0A1H0BXL5</accession>
<dbReference type="Pfam" id="PF13499">
    <property type="entry name" value="EF-hand_7"/>
    <property type="match status" value="1"/>
</dbReference>
<dbReference type="Pfam" id="PF13405">
    <property type="entry name" value="EF-hand_6"/>
    <property type="match status" value="1"/>
</dbReference>
<dbReference type="InterPro" id="IPR011992">
    <property type="entry name" value="EF-hand-dom_pair"/>
</dbReference>
<evidence type="ECO:0000313" key="4">
    <source>
        <dbReference type="EMBL" id="SDN50343.1"/>
    </source>
</evidence>
<dbReference type="GO" id="GO:0005509">
    <property type="term" value="F:calcium ion binding"/>
    <property type="evidence" value="ECO:0007669"/>
    <property type="project" value="InterPro"/>
</dbReference>
<dbReference type="SUPFAM" id="SSF47473">
    <property type="entry name" value="EF-hand"/>
    <property type="match status" value="1"/>
</dbReference>
<gene>
    <name evidence="4" type="ORF">SAMN04489726_6903</name>
</gene>
<keyword evidence="2" id="KW-0677">Repeat</keyword>
<organism evidence="4 5">
    <name type="scientific">Allokutzneria albata</name>
    <name type="common">Kibdelosporangium albatum</name>
    <dbReference type="NCBI Taxonomy" id="211114"/>
    <lineage>
        <taxon>Bacteria</taxon>
        <taxon>Bacillati</taxon>
        <taxon>Actinomycetota</taxon>
        <taxon>Actinomycetes</taxon>
        <taxon>Pseudonocardiales</taxon>
        <taxon>Pseudonocardiaceae</taxon>
        <taxon>Allokutzneria</taxon>
    </lineage>
</organism>
<evidence type="ECO:0000256" key="2">
    <source>
        <dbReference type="ARBA" id="ARBA00022737"/>
    </source>
</evidence>
<dbReference type="eggNOG" id="COG5126">
    <property type="taxonomic scope" value="Bacteria"/>
</dbReference>
<dbReference type="CDD" id="cd00051">
    <property type="entry name" value="EFh"/>
    <property type="match status" value="1"/>
</dbReference>
<protein>
    <submittedName>
        <fullName evidence="4">Ca2+-binding protein, EF-hand superfamily</fullName>
    </submittedName>
</protein>
<dbReference type="SMART" id="SM00054">
    <property type="entry name" value="EFh"/>
    <property type="match status" value="3"/>
</dbReference>
<dbReference type="PANTHER" id="PTHR23055">
    <property type="entry name" value="CALCIUM BINDING PROTEINS"/>
    <property type="match status" value="1"/>
</dbReference>
<dbReference type="InterPro" id="IPR002048">
    <property type="entry name" value="EF_hand_dom"/>
</dbReference>
<evidence type="ECO:0000313" key="5">
    <source>
        <dbReference type="Proteomes" id="UP000183376"/>
    </source>
</evidence>
<dbReference type="InterPro" id="IPR018247">
    <property type="entry name" value="EF_Hand_1_Ca_BS"/>
</dbReference>